<comment type="caution">
    <text evidence="3">The sequence shown here is derived from an EMBL/GenBank/DDBJ whole genome shotgun (WGS) entry which is preliminary data.</text>
</comment>
<evidence type="ECO:0000256" key="2">
    <source>
        <dbReference type="SAM" id="Phobius"/>
    </source>
</evidence>
<feature type="transmembrane region" description="Helical" evidence="2">
    <location>
        <begin position="98"/>
        <end position="123"/>
    </location>
</feature>
<sequence length="647" mass="71570">MERLRGRPGDDADWAPAQQDDDMVPLRPANEAKDGIPLTSLKGKAKASGGSSLGKYNREWTVLAFDAAAVLFPLATLALVVAIFLLDGREVDTETFGYWRNAIIVFASVFPIAFAAIIGRLAYQIARYRLEQGATIGFLEQMMGSRTFGGAVLTQFSLGTVNLVGIGLVLLWASSPLGTQSMLRLLEARPFENTLETTVVHRDMTADSRIAGSYRFMNGPGQDTGTKFWQSLSATMKSLVLLPENIQTDTMDMWGYVKIPFMDDGYGDDAASDPEWRDVVWSPSRERFSALAGVPVSDVPVGNTTFSLESTYIELDCYNVTALNMSEGYKEPMSWNWTGVNDWEYGGVRLDPGSQANDSWQGSPPLHLSNMPLKQVSWHLALDRFVDSIWLNETWVKDHHGLDYYDDRFESKFPYLAQSFSTPRLLANETGIEAGKTRLYSYFSFNPRRGAGGDSVSAYCDVRQKYVETRIHCERSASSRQNCTAIRQRPSRRRNAPVDISSLSFPDVFHAVAGELVRTLALGENHDYGFNYLIDPGRVNDQKPVLHEVVPADFSRRLAQLINTFLTVAAFDIGSRHVDGSERSIMEPNTTAAGVNAWNTEVYHVPLVWTVLSLVTGAVFLVGGVASLVFTHLSHGPEVLGFASTGD</sequence>
<reference evidence="3" key="1">
    <citation type="journal article" date="2021" name="Nat. Commun.">
        <title>Genetic determinants of endophytism in the Arabidopsis root mycobiome.</title>
        <authorList>
            <person name="Mesny F."/>
            <person name="Miyauchi S."/>
            <person name="Thiergart T."/>
            <person name="Pickel B."/>
            <person name="Atanasova L."/>
            <person name="Karlsson M."/>
            <person name="Huettel B."/>
            <person name="Barry K.W."/>
            <person name="Haridas S."/>
            <person name="Chen C."/>
            <person name="Bauer D."/>
            <person name="Andreopoulos W."/>
            <person name="Pangilinan J."/>
            <person name="LaButti K."/>
            <person name="Riley R."/>
            <person name="Lipzen A."/>
            <person name="Clum A."/>
            <person name="Drula E."/>
            <person name="Henrissat B."/>
            <person name="Kohler A."/>
            <person name="Grigoriev I.V."/>
            <person name="Martin F.M."/>
            <person name="Hacquard S."/>
        </authorList>
    </citation>
    <scope>NUCLEOTIDE SEQUENCE</scope>
    <source>
        <strain evidence="3">MPI-CAGE-AT-0016</strain>
    </source>
</reference>
<proteinExistence type="predicted"/>
<feature type="transmembrane region" description="Helical" evidence="2">
    <location>
        <begin position="148"/>
        <end position="173"/>
    </location>
</feature>
<feature type="transmembrane region" description="Helical" evidence="2">
    <location>
        <begin position="607"/>
        <end position="630"/>
    </location>
</feature>
<feature type="transmembrane region" description="Helical" evidence="2">
    <location>
        <begin position="62"/>
        <end position="86"/>
    </location>
</feature>
<keyword evidence="2" id="KW-1133">Transmembrane helix</keyword>
<name>A0A8K0TEP8_9PEZI</name>
<keyword evidence="2" id="KW-0472">Membrane</keyword>
<protein>
    <submittedName>
        <fullName evidence="3">Uncharacterized protein</fullName>
    </submittedName>
</protein>
<gene>
    <name evidence="3" type="ORF">B0T11DRAFT_330014</name>
</gene>
<accession>A0A8K0TEP8</accession>
<dbReference type="Proteomes" id="UP000813385">
    <property type="component" value="Unassembled WGS sequence"/>
</dbReference>
<feature type="compositionally biased region" description="Basic and acidic residues" evidence="1">
    <location>
        <begin position="1"/>
        <end position="10"/>
    </location>
</feature>
<dbReference type="EMBL" id="JAGPXD010000004">
    <property type="protein sequence ID" value="KAH7358178.1"/>
    <property type="molecule type" value="Genomic_DNA"/>
</dbReference>
<evidence type="ECO:0000313" key="3">
    <source>
        <dbReference type="EMBL" id="KAH7358178.1"/>
    </source>
</evidence>
<dbReference type="OrthoDB" id="3692311at2759"/>
<organism evidence="3 4">
    <name type="scientific">Plectosphaerella cucumerina</name>
    <dbReference type="NCBI Taxonomy" id="40658"/>
    <lineage>
        <taxon>Eukaryota</taxon>
        <taxon>Fungi</taxon>
        <taxon>Dikarya</taxon>
        <taxon>Ascomycota</taxon>
        <taxon>Pezizomycotina</taxon>
        <taxon>Sordariomycetes</taxon>
        <taxon>Hypocreomycetidae</taxon>
        <taxon>Glomerellales</taxon>
        <taxon>Plectosphaerellaceae</taxon>
        <taxon>Plectosphaerella</taxon>
    </lineage>
</organism>
<keyword evidence="2" id="KW-0812">Transmembrane</keyword>
<feature type="region of interest" description="Disordered" evidence="1">
    <location>
        <begin position="1"/>
        <end position="35"/>
    </location>
</feature>
<evidence type="ECO:0000313" key="4">
    <source>
        <dbReference type="Proteomes" id="UP000813385"/>
    </source>
</evidence>
<evidence type="ECO:0000256" key="1">
    <source>
        <dbReference type="SAM" id="MobiDB-lite"/>
    </source>
</evidence>
<keyword evidence="4" id="KW-1185">Reference proteome</keyword>
<dbReference type="AlphaFoldDB" id="A0A8K0TEP8"/>